<reference evidence="2" key="2">
    <citation type="submission" date="2021-02" db="EMBL/GenBank/DDBJ databases">
        <authorList>
            <person name="Kimball J.A."/>
            <person name="Haas M.W."/>
            <person name="Macchietto M."/>
            <person name="Kono T."/>
            <person name="Duquette J."/>
            <person name="Shao M."/>
        </authorList>
    </citation>
    <scope>NUCLEOTIDE SEQUENCE</scope>
    <source>
        <tissue evidence="2">Fresh leaf tissue</tissue>
    </source>
</reference>
<sequence>MPELRTVCAFPRPFLLAPTHSLARRSPLVPSKRPPEARPAGDLPSNTASWPVVPHLHMQVPPNLHRTVTTTVP</sequence>
<gene>
    <name evidence="2" type="ORF">GUJ93_ZPchr0008g12128</name>
</gene>
<evidence type="ECO:0000313" key="3">
    <source>
        <dbReference type="Proteomes" id="UP000729402"/>
    </source>
</evidence>
<organism evidence="2 3">
    <name type="scientific">Zizania palustris</name>
    <name type="common">Northern wild rice</name>
    <dbReference type="NCBI Taxonomy" id="103762"/>
    <lineage>
        <taxon>Eukaryota</taxon>
        <taxon>Viridiplantae</taxon>
        <taxon>Streptophyta</taxon>
        <taxon>Embryophyta</taxon>
        <taxon>Tracheophyta</taxon>
        <taxon>Spermatophyta</taxon>
        <taxon>Magnoliopsida</taxon>
        <taxon>Liliopsida</taxon>
        <taxon>Poales</taxon>
        <taxon>Poaceae</taxon>
        <taxon>BOP clade</taxon>
        <taxon>Oryzoideae</taxon>
        <taxon>Oryzeae</taxon>
        <taxon>Zizaniinae</taxon>
        <taxon>Zizania</taxon>
    </lineage>
</organism>
<proteinExistence type="predicted"/>
<keyword evidence="3" id="KW-1185">Reference proteome</keyword>
<feature type="region of interest" description="Disordered" evidence="1">
    <location>
        <begin position="21"/>
        <end position="50"/>
    </location>
</feature>
<name>A0A8J5RP66_ZIZPA</name>
<reference evidence="2" key="1">
    <citation type="journal article" date="2021" name="bioRxiv">
        <title>Whole Genome Assembly and Annotation of Northern Wild Rice, Zizania palustris L., Supports a Whole Genome Duplication in the Zizania Genus.</title>
        <authorList>
            <person name="Haas M."/>
            <person name="Kono T."/>
            <person name="Macchietto M."/>
            <person name="Millas R."/>
            <person name="McGilp L."/>
            <person name="Shao M."/>
            <person name="Duquette J."/>
            <person name="Hirsch C.N."/>
            <person name="Kimball J."/>
        </authorList>
    </citation>
    <scope>NUCLEOTIDE SEQUENCE</scope>
    <source>
        <tissue evidence="2">Fresh leaf tissue</tissue>
    </source>
</reference>
<comment type="caution">
    <text evidence="2">The sequence shown here is derived from an EMBL/GenBank/DDBJ whole genome shotgun (WGS) entry which is preliminary data.</text>
</comment>
<dbReference type="AlphaFoldDB" id="A0A8J5RP66"/>
<dbReference type="EMBL" id="JAAALK010000290">
    <property type="protein sequence ID" value="KAG8047545.1"/>
    <property type="molecule type" value="Genomic_DNA"/>
</dbReference>
<evidence type="ECO:0000256" key="1">
    <source>
        <dbReference type="SAM" id="MobiDB-lite"/>
    </source>
</evidence>
<dbReference type="Proteomes" id="UP000729402">
    <property type="component" value="Unassembled WGS sequence"/>
</dbReference>
<evidence type="ECO:0000313" key="2">
    <source>
        <dbReference type="EMBL" id="KAG8047545.1"/>
    </source>
</evidence>
<accession>A0A8J5RP66</accession>
<protein>
    <submittedName>
        <fullName evidence="2">Uncharacterized protein</fullName>
    </submittedName>
</protein>